<gene>
    <name evidence="5" type="ORF">BS329_20250</name>
</gene>
<dbReference type="EMBL" id="MQUQ01000010">
    <property type="protein sequence ID" value="OLZ50732.1"/>
    <property type="molecule type" value="Genomic_DNA"/>
</dbReference>
<dbReference type="PRINTS" id="PR01727">
    <property type="entry name" value="DNABINDINGHU"/>
</dbReference>
<sequence length="222" mass="22736">MANKAQLIEALSERLGDKKVASEAVDGLVDIIIRTVNKGEKVNITGFGVFEKRARAARTARNPRTGETVRVKKTNVPAFRAGTTFKDVISGSKKLPKATAVKRATTGTTPRAATTRATTTRTAASRPAATRSTTTRTRAAAATTRTAAKPAAKATATKAAAKTTATKAAPKTAAKATTRATTAKKATATKAAAAKPAAKATAAKAPAKKAPAKRTSAAAKKK</sequence>
<proteinExistence type="inferred from homology"/>
<keyword evidence="6" id="KW-1185">Reference proteome</keyword>
<evidence type="ECO:0000313" key="6">
    <source>
        <dbReference type="Proteomes" id="UP000187486"/>
    </source>
</evidence>
<dbReference type="OrthoDB" id="9799835at2"/>
<dbReference type="GO" id="GO:0005829">
    <property type="term" value="C:cytosol"/>
    <property type="evidence" value="ECO:0007669"/>
    <property type="project" value="TreeGrafter"/>
</dbReference>
<dbReference type="Proteomes" id="UP000187486">
    <property type="component" value="Unassembled WGS sequence"/>
</dbReference>
<organism evidence="5 6">
    <name type="scientific">Amycolatopsis coloradensis</name>
    <dbReference type="NCBI Taxonomy" id="76021"/>
    <lineage>
        <taxon>Bacteria</taxon>
        <taxon>Bacillati</taxon>
        <taxon>Actinomycetota</taxon>
        <taxon>Actinomycetes</taxon>
        <taxon>Pseudonocardiales</taxon>
        <taxon>Pseudonocardiaceae</taxon>
        <taxon>Amycolatopsis</taxon>
    </lineage>
</organism>
<evidence type="ECO:0000256" key="4">
    <source>
        <dbReference type="SAM" id="MobiDB-lite"/>
    </source>
</evidence>
<accession>A0A1R0KSC5</accession>
<dbReference type="GO" id="GO:0030261">
    <property type="term" value="P:chromosome condensation"/>
    <property type="evidence" value="ECO:0007669"/>
    <property type="project" value="UniProtKB-KW"/>
</dbReference>
<dbReference type="InterPro" id="IPR010992">
    <property type="entry name" value="IHF-like_DNA-bd_dom_sf"/>
</dbReference>
<dbReference type="RefSeq" id="WP_076162776.1">
    <property type="nucleotide sequence ID" value="NZ_JBEZVB010000061.1"/>
</dbReference>
<comment type="caution">
    <text evidence="5">The sequence shown here is derived from an EMBL/GenBank/DDBJ whole genome shotgun (WGS) entry which is preliminary data.</text>
</comment>
<dbReference type="PANTHER" id="PTHR33175">
    <property type="entry name" value="DNA-BINDING PROTEIN HU"/>
    <property type="match status" value="1"/>
</dbReference>
<evidence type="ECO:0000256" key="1">
    <source>
        <dbReference type="ARBA" id="ARBA00023067"/>
    </source>
</evidence>
<feature type="compositionally biased region" description="Low complexity" evidence="4">
    <location>
        <begin position="102"/>
        <end position="205"/>
    </location>
</feature>
<reference evidence="5 6" key="1">
    <citation type="submission" date="2016-01" db="EMBL/GenBank/DDBJ databases">
        <title>Amycolatopsis coloradensis genome sequencing and assembly.</title>
        <authorList>
            <person name="Mayilraj S."/>
        </authorList>
    </citation>
    <scope>NUCLEOTIDE SEQUENCE [LARGE SCALE GENOMIC DNA]</scope>
    <source>
        <strain evidence="5 6">DSM 44225</strain>
    </source>
</reference>
<name>A0A1R0KSC5_9PSEU</name>
<dbReference type="AlphaFoldDB" id="A0A1R0KSC5"/>
<keyword evidence="1" id="KW-0226">DNA condensation</keyword>
<dbReference type="Gene3D" id="4.10.520.10">
    <property type="entry name" value="IHF-like DNA-binding proteins"/>
    <property type="match status" value="1"/>
</dbReference>
<evidence type="ECO:0000256" key="3">
    <source>
        <dbReference type="RuleBase" id="RU003939"/>
    </source>
</evidence>
<dbReference type="InterPro" id="IPR020816">
    <property type="entry name" value="Histone-like_DNA-bd_CS"/>
</dbReference>
<dbReference type="GO" id="GO:0030527">
    <property type="term" value="F:structural constituent of chromatin"/>
    <property type="evidence" value="ECO:0007669"/>
    <property type="project" value="InterPro"/>
</dbReference>
<feature type="compositionally biased region" description="Low complexity" evidence="4">
    <location>
        <begin position="213"/>
        <end position="222"/>
    </location>
</feature>
<feature type="region of interest" description="Disordered" evidence="4">
    <location>
        <begin position="99"/>
        <end position="222"/>
    </location>
</feature>
<dbReference type="CDD" id="cd13831">
    <property type="entry name" value="HU"/>
    <property type="match status" value="1"/>
</dbReference>
<dbReference type="PANTHER" id="PTHR33175:SF3">
    <property type="entry name" value="DNA-BINDING PROTEIN HU-BETA"/>
    <property type="match status" value="1"/>
</dbReference>
<protein>
    <submittedName>
        <fullName evidence="5">DNA-binding protein</fullName>
    </submittedName>
</protein>
<comment type="similarity">
    <text evidence="3">Belongs to the bacterial histone-like protein family.</text>
</comment>
<dbReference type="SUPFAM" id="SSF47729">
    <property type="entry name" value="IHF-like DNA-binding proteins"/>
    <property type="match status" value="1"/>
</dbReference>
<dbReference type="PROSITE" id="PS00045">
    <property type="entry name" value="HISTONE_LIKE"/>
    <property type="match status" value="1"/>
</dbReference>
<evidence type="ECO:0000256" key="2">
    <source>
        <dbReference type="ARBA" id="ARBA00023125"/>
    </source>
</evidence>
<dbReference type="SMART" id="SM00411">
    <property type="entry name" value="BHL"/>
    <property type="match status" value="1"/>
</dbReference>
<evidence type="ECO:0000313" key="5">
    <source>
        <dbReference type="EMBL" id="OLZ50732.1"/>
    </source>
</evidence>
<dbReference type="Pfam" id="PF00216">
    <property type="entry name" value="Bac_DNA_binding"/>
    <property type="match status" value="1"/>
</dbReference>
<dbReference type="GO" id="GO:0003677">
    <property type="term" value="F:DNA binding"/>
    <property type="evidence" value="ECO:0007669"/>
    <property type="project" value="UniProtKB-KW"/>
</dbReference>
<keyword evidence="2 5" id="KW-0238">DNA-binding</keyword>
<dbReference type="STRING" id="76021.BS329_20250"/>
<dbReference type="InterPro" id="IPR000119">
    <property type="entry name" value="Hist_DNA-bd"/>
</dbReference>